<dbReference type="EMBL" id="JARJCW010000002">
    <property type="protein sequence ID" value="KAJ7228375.1"/>
    <property type="molecule type" value="Genomic_DNA"/>
</dbReference>
<evidence type="ECO:0000313" key="2">
    <source>
        <dbReference type="Proteomes" id="UP001219525"/>
    </source>
</evidence>
<dbReference type="AlphaFoldDB" id="A0AAD7E4D7"/>
<reference evidence="1" key="1">
    <citation type="submission" date="2023-03" db="EMBL/GenBank/DDBJ databases">
        <title>Massive genome expansion in bonnet fungi (Mycena s.s.) driven by repeated elements and novel gene families across ecological guilds.</title>
        <authorList>
            <consortium name="Lawrence Berkeley National Laboratory"/>
            <person name="Harder C.B."/>
            <person name="Miyauchi S."/>
            <person name="Viragh M."/>
            <person name="Kuo A."/>
            <person name="Thoen E."/>
            <person name="Andreopoulos B."/>
            <person name="Lu D."/>
            <person name="Skrede I."/>
            <person name="Drula E."/>
            <person name="Henrissat B."/>
            <person name="Morin E."/>
            <person name="Kohler A."/>
            <person name="Barry K."/>
            <person name="LaButti K."/>
            <person name="Morin E."/>
            <person name="Salamov A."/>
            <person name="Lipzen A."/>
            <person name="Mereny Z."/>
            <person name="Hegedus B."/>
            <person name="Baldrian P."/>
            <person name="Stursova M."/>
            <person name="Weitz H."/>
            <person name="Taylor A."/>
            <person name="Grigoriev I.V."/>
            <person name="Nagy L.G."/>
            <person name="Martin F."/>
            <person name="Kauserud H."/>
        </authorList>
    </citation>
    <scope>NUCLEOTIDE SEQUENCE</scope>
    <source>
        <strain evidence="1">9144</strain>
    </source>
</reference>
<keyword evidence="2" id="KW-1185">Reference proteome</keyword>
<name>A0AAD7E4D7_9AGAR</name>
<evidence type="ECO:0000313" key="1">
    <source>
        <dbReference type="EMBL" id="KAJ7228375.1"/>
    </source>
</evidence>
<organism evidence="1 2">
    <name type="scientific">Mycena pura</name>
    <dbReference type="NCBI Taxonomy" id="153505"/>
    <lineage>
        <taxon>Eukaryota</taxon>
        <taxon>Fungi</taxon>
        <taxon>Dikarya</taxon>
        <taxon>Basidiomycota</taxon>
        <taxon>Agaricomycotina</taxon>
        <taxon>Agaricomycetes</taxon>
        <taxon>Agaricomycetidae</taxon>
        <taxon>Agaricales</taxon>
        <taxon>Marasmiineae</taxon>
        <taxon>Mycenaceae</taxon>
        <taxon>Mycena</taxon>
    </lineage>
</organism>
<proteinExistence type="predicted"/>
<comment type="caution">
    <text evidence="1">The sequence shown here is derived from an EMBL/GenBank/DDBJ whole genome shotgun (WGS) entry which is preliminary data.</text>
</comment>
<gene>
    <name evidence="1" type="ORF">GGX14DRAFT_554474</name>
</gene>
<dbReference type="Proteomes" id="UP001219525">
    <property type="component" value="Unassembled WGS sequence"/>
</dbReference>
<sequence length="467" mass="52468">MPHPAENSYDAAYSTSGIRGVLILLQEEGAFADATHTFMATRRSFSKAGYEEVAAFFRIHDNNKMNPFDGWPDLEVPEVLLPCSVLEQICERDIDSQAGIVASMAGPYQVVLSLFAGILRDRPEQRLAGTLVEGNIFCREKLLLFVRVKLETGIWFTRALAQVLCELHAAWHLNRRLNAFVGLPMVFASLSDADNSYFIGYNGKKFYQRAVANPVDGSILDHASNALLTNSMFGVLLDGYLAAIKLYARRSVARGSQGDNMPPGSNRTVSMTECESNTMQGWKKALQFGIMSSDYFQYAYKHGCDDAAEKGLDFLYQSLNAWPDKTEDLLLPSTKRSILAEMMEGHRRMLKKNPNPDWAPEAPNLDDIVSVDYVDWKAKVQQEAVERFWEILRLPAESRTLLEKVTEGDDPFKRLAYLAENLHCGGVLGSALEESAISLLPSDPFLVRFFLRVLRMTWDNGHWTKLV</sequence>
<accession>A0AAD7E4D7</accession>
<protein>
    <submittedName>
        <fullName evidence="1">Uncharacterized protein</fullName>
    </submittedName>
</protein>